<dbReference type="InterPro" id="IPR006693">
    <property type="entry name" value="AB_hydrolase_lipase"/>
</dbReference>
<dbReference type="SUPFAM" id="SSF53474">
    <property type="entry name" value="alpha/beta-Hydrolases"/>
    <property type="match status" value="1"/>
</dbReference>
<evidence type="ECO:0000313" key="7">
    <source>
        <dbReference type="EMBL" id="KAK7863251.1"/>
    </source>
</evidence>
<dbReference type="Proteomes" id="UP001378592">
    <property type="component" value="Unassembled WGS sequence"/>
</dbReference>
<keyword evidence="4" id="KW-0732">Signal</keyword>
<proteinExistence type="inferred from homology"/>
<dbReference type="AlphaFoldDB" id="A0AAN9Z3J0"/>
<comment type="similarity">
    <text evidence="1 2">Belongs to the AB hydrolase superfamily. Lipase family.</text>
</comment>
<organism evidence="7 8">
    <name type="scientific">Gryllus longicercus</name>
    <dbReference type="NCBI Taxonomy" id="2509291"/>
    <lineage>
        <taxon>Eukaryota</taxon>
        <taxon>Metazoa</taxon>
        <taxon>Ecdysozoa</taxon>
        <taxon>Arthropoda</taxon>
        <taxon>Hexapoda</taxon>
        <taxon>Insecta</taxon>
        <taxon>Pterygota</taxon>
        <taxon>Neoptera</taxon>
        <taxon>Polyneoptera</taxon>
        <taxon>Orthoptera</taxon>
        <taxon>Ensifera</taxon>
        <taxon>Gryllidea</taxon>
        <taxon>Grylloidea</taxon>
        <taxon>Gryllidae</taxon>
        <taxon>Gryllinae</taxon>
        <taxon>Gryllus</taxon>
    </lineage>
</organism>
<dbReference type="EMBL" id="JAZDUA010000236">
    <property type="protein sequence ID" value="KAK7863251.1"/>
    <property type="molecule type" value="Genomic_DNA"/>
</dbReference>
<dbReference type="GO" id="GO:0016042">
    <property type="term" value="P:lipid catabolic process"/>
    <property type="evidence" value="ECO:0007669"/>
    <property type="project" value="UniProtKB-KW"/>
</dbReference>
<reference evidence="7 8" key="1">
    <citation type="submission" date="2024-03" db="EMBL/GenBank/DDBJ databases">
        <title>The genome assembly and annotation of the cricket Gryllus longicercus Weissman &amp; Gray.</title>
        <authorList>
            <person name="Szrajer S."/>
            <person name="Gray D."/>
            <person name="Ylla G."/>
        </authorList>
    </citation>
    <scope>NUCLEOTIDE SEQUENCE [LARGE SCALE GENOMIC DNA]</scope>
    <source>
        <strain evidence="7">DAG 2021-001</strain>
        <tissue evidence="7">Whole body minus gut</tissue>
    </source>
</reference>
<gene>
    <name evidence="7" type="ORF">R5R35_001461</name>
</gene>
<dbReference type="PIRSF" id="PIRSF000862">
    <property type="entry name" value="Steryl_ester_lip"/>
    <property type="match status" value="1"/>
</dbReference>
<dbReference type="Pfam" id="PF12146">
    <property type="entry name" value="Hydrolase_4"/>
    <property type="match status" value="1"/>
</dbReference>
<feature type="signal peptide" evidence="4">
    <location>
        <begin position="1"/>
        <end position="23"/>
    </location>
</feature>
<evidence type="ECO:0000259" key="6">
    <source>
        <dbReference type="Pfam" id="PF12146"/>
    </source>
</evidence>
<dbReference type="Pfam" id="PF04083">
    <property type="entry name" value="Abhydro_lipase"/>
    <property type="match status" value="1"/>
</dbReference>
<dbReference type="FunFam" id="3.40.50.1820:FF:000179">
    <property type="entry name" value="Lipase"/>
    <property type="match status" value="1"/>
</dbReference>
<keyword evidence="2" id="KW-0378">Hydrolase</keyword>
<name>A0AAN9Z3J0_9ORTH</name>
<dbReference type="InterPro" id="IPR022742">
    <property type="entry name" value="Hydrolase_4"/>
</dbReference>
<keyword evidence="2" id="KW-0442">Lipid degradation</keyword>
<protein>
    <recommendedName>
        <fullName evidence="2">Lipase</fullName>
    </recommendedName>
</protein>
<dbReference type="PANTHER" id="PTHR11005">
    <property type="entry name" value="LYSOSOMAL ACID LIPASE-RELATED"/>
    <property type="match status" value="1"/>
</dbReference>
<evidence type="ECO:0000313" key="8">
    <source>
        <dbReference type="Proteomes" id="UP001378592"/>
    </source>
</evidence>
<feature type="active site" description="Charge relay system" evidence="3">
    <location>
        <position position="375"/>
    </location>
</feature>
<evidence type="ECO:0000256" key="1">
    <source>
        <dbReference type="ARBA" id="ARBA00010701"/>
    </source>
</evidence>
<keyword evidence="8" id="KW-1185">Reference proteome</keyword>
<evidence type="ECO:0000256" key="4">
    <source>
        <dbReference type="SAM" id="SignalP"/>
    </source>
</evidence>
<keyword evidence="2" id="KW-0443">Lipid metabolism</keyword>
<dbReference type="InterPro" id="IPR029058">
    <property type="entry name" value="AB_hydrolase_fold"/>
</dbReference>
<evidence type="ECO:0000259" key="5">
    <source>
        <dbReference type="Pfam" id="PF04083"/>
    </source>
</evidence>
<sequence length="430" mass="47860">MQWARAALLWLAAWAGAWAGAAAQEPAFVPGVASLLGALRPAKAVVRAVRAAAPELFVNLTQRLSSWGYPLETHTVRTEDGYLLTVHRIPHGRAGANASAPAPAAGRPPVLLQHGIISCSEYWVLGGPDNAPALLLADQGYDVWLNNVRGNHYSRKHENLRRKDKEFWMFSWHEIGMYDIPAVIDYILNATQQEKLFYLSHSMGNTLFYVAMSLRPEYNAKIRLQVALAPAVYLNDTPSVPARLAIANSEYIKNLVETFPTYEILPKTESAIALNYFLCSDKAFFNKLCALLFSWIVGAVDLNNTTNLCLVLARSTSSTSALVPWHFAQISRSGEFTQMDLGRSRNMRSYGAPSPPAYPLHRVTAPAAIYVADGDFIVTAKGTERLSKILPNVVLHKVIREKFFNHMDFVTHPRVKELVMDHVLETMARF</sequence>
<dbReference type="Gene3D" id="3.40.50.1820">
    <property type="entry name" value="alpha/beta hydrolase"/>
    <property type="match status" value="1"/>
</dbReference>
<evidence type="ECO:0000256" key="2">
    <source>
        <dbReference type="PIRNR" id="PIRNR000862"/>
    </source>
</evidence>
<feature type="active site" description="Charge relay system" evidence="3">
    <location>
        <position position="406"/>
    </location>
</feature>
<dbReference type="GO" id="GO:0016788">
    <property type="term" value="F:hydrolase activity, acting on ester bonds"/>
    <property type="evidence" value="ECO:0007669"/>
    <property type="project" value="InterPro"/>
</dbReference>
<feature type="chain" id="PRO_5043052550" description="Lipase" evidence="4">
    <location>
        <begin position="24"/>
        <end position="430"/>
    </location>
</feature>
<comment type="caution">
    <text evidence="7">The sequence shown here is derived from an EMBL/GenBank/DDBJ whole genome shotgun (WGS) entry which is preliminary data.</text>
</comment>
<evidence type="ECO:0000256" key="3">
    <source>
        <dbReference type="PIRSR" id="PIRSR000862-1"/>
    </source>
</evidence>
<feature type="domain" description="Partial AB-hydrolase lipase" evidence="5">
    <location>
        <begin position="62"/>
        <end position="126"/>
    </location>
</feature>
<feature type="domain" description="Serine aminopeptidase S33" evidence="6">
    <location>
        <begin position="135"/>
        <end position="245"/>
    </location>
</feature>
<dbReference type="InterPro" id="IPR025483">
    <property type="entry name" value="Lipase_euk"/>
</dbReference>
<feature type="active site" description="Nucleophile" evidence="3">
    <location>
        <position position="202"/>
    </location>
</feature>
<accession>A0AAN9Z3J0</accession>